<evidence type="ECO:0000313" key="2">
    <source>
        <dbReference type="Proteomes" id="UP000249661"/>
    </source>
</evidence>
<reference evidence="1" key="1">
    <citation type="submission" date="2018-02" db="EMBL/GenBank/DDBJ databases">
        <title>The genomes of Aspergillus section Nigri reveals drivers in fungal speciation.</title>
        <authorList>
            <consortium name="DOE Joint Genome Institute"/>
            <person name="Vesth T.C."/>
            <person name="Nybo J."/>
            <person name="Theobald S."/>
            <person name="Brandl J."/>
            <person name="Frisvad J.C."/>
            <person name="Nielsen K.F."/>
            <person name="Lyhne E.K."/>
            <person name="Kogle M.E."/>
            <person name="Kuo A."/>
            <person name="Riley R."/>
            <person name="Clum A."/>
            <person name="Nolan M."/>
            <person name="Lipzen A."/>
            <person name="Salamov A."/>
            <person name="Henrissat B."/>
            <person name="Wiebenga A."/>
            <person name="De vries R.P."/>
            <person name="Grigoriev I.V."/>
            <person name="Mortensen U.H."/>
            <person name="Andersen M.R."/>
            <person name="Baker S.E."/>
        </authorList>
    </citation>
    <scope>NUCLEOTIDE SEQUENCE</scope>
    <source>
        <strain evidence="1">CBS 121060</strain>
    </source>
</reference>
<organism evidence="1 2">
    <name type="scientific">Aspergillus aculeatinus CBS 121060</name>
    <dbReference type="NCBI Taxonomy" id="1448322"/>
    <lineage>
        <taxon>Eukaryota</taxon>
        <taxon>Fungi</taxon>
        <taxon>Dikarya</taxon>
        <taxon>Ascomycota</taxon>
        <taxon>Pezizomycotina</taxon>
        <taxon>Eurotiomycetes</taxon>
        <taxon>Eurotiomycetidae</taxon>
        <taxon>Eurotiales</taxon>
        <taxon>Aspergillaceae</taxon>
        <taxon>Aspergillus</taxon>
        <taxon>Aspergillus subgen. Circumdati</taxon>
    </lineage>
</organism>
<dbReference type="Proteomes" id="UP000249661">
    <property type="component" value="Unassembled WGS sequence"/>
</dbReference>
<proteinExistence type="predicted"/>
<protein>
    <submittedName>
        <fullName evidence="1">Uncharacterized protein</fullName>
    </submittedName>
</protein>
<dbReference type="EMBL" id="KZ825006">
    <property type="protein sequence ID" value="RAH64774.1"/>
    <property type="molecule type" value="Genomic_DNA"/>
</dbReference>
<sequence length="159" mass="18202">MRADKGPVKGEAVFKWVVHELTPVEEIANELDKDLMNGELEIDALKTWLASINPAEYRKRVMYQRAQSDPASYTDPEDHLRRALAAVDCAEAALRAAEARMHVLKSYRQAYPYPRGILGHITEAEEMIRSGRIAVSTVKDEIELIWDRNRRAIHDDVFK</sequence>
<accession>A0ACD1GTY1</accession>
<gene>
    <name evidence="1" type="ORF">BO66DRAFT_475584</name>
</gene>
<evidence type="ECO:0000313" key="1">
    <source>
        <dbReference type="EMBL" id="RAH64774.1"/>
    </source>
</evidence>
<keyword evidence="2" id="KW-1185">Reference proteome</keyword>
<name>A0ACD1GTY1_9EURO</name>